<organism evidence="5 6">
    <name type="scientific">Inhella crocodyli</name>
    <dbReference type="NCBI Taxonomy" id="2499851"/>
    <lineage>
        <taxon>Bacteria</taxon>
        <taxon>Pseudomonadati</taxon>
        <taxon>Pseudomonadota</taxon>
        <taxon>Betaproteobacteria</taxon>
        <taxon>Burkholderiales</taxon>
        <taxon>Sphaerotilaceae</taxon>
        <taxon>Inhella</taxon>
    </lineage>
</organism>
<keyword evidence="1 5" id="KW-0808">Transferase</keyword>
<dbReference type="Pfam" id="PF13302">
    <property type="entry name" value="Acetyltransf_3"/>
    <property type="match status" value="1"/>
</dbReference>
<comment type="similarity">
    <text evidence="3">Belongs to the acetyltransferase family. RimJ subfamily.</text>
</comment>
<dbReference type="PANTHER" id="PTHR43792:SF8">
    <property type="entry name" value="[RIBOSOMAL PROTEIN US5]-ALANINE N-ACETYLTRANSFERASE"/>
    <property type="match status" value="1"/>
</dbReference>
<dbReference type="PANTHER" id="PTHR43792">
    <property type="entry name" value="GNAT FAMILY, PUTATIVE (AFU_ORTHOLOGUE AFUA_3G00765)-RELATED-RELATED"/>
    <property type="match status" value="1"/>
</dbReference>
<sequence length="190" mass="20830">MHALRTARLLLRAPHADLAEAVADFLRRNSEHFAPWDPPRPAGLHTAAHQRELLASQALAQANGSAYRWFLTRHDAPQVVIGSASLSNVARGPHQGASLGYALDAAHQGAGLMHEALQAVVGEAFGPLNLHRLQAAYRPENARSAAVLQRLGFRPLGLARDYLFIDGAWRDHLLTERTNPDFVRPPEWGP</sequence>
<dbReference type="OrthoDB" id="9801669at2"/>
<dbReference type="Proteomes" id="UP000288587">
    <property type="component" value="Unassembled WGS sequence"/>
</dbReference>
<dbReference type="GO" id="GO:0005737">
    <property type="term" value="C:cytoplasm"/>
    <property type="evidence" value="ECO:0007669"/>
    <property type="project" value="TreeGrafter"/>
</dbReference>
<evidence type="ECO:0000313" key="5">
    <source>
        <dbReference type="EMBL" id="RVT85087.1"/>
    </source>
</evidence>
<accession>A0A3S2XRD1</accession>
<dbReference type="InterPro" id="IPR051531">
    <property type="entry name" value="N-acetyltransferase"/>
</dbReference>
<evidence type="ECO:0000259" key="4">
    <source>
        <dbReference type="PROSITE" id="PS51186"/>
    </source>
</evidence>
<evidence type="ECO:0000256" key="2">
    <source>
        <dbReference type="ARBA" id="ARBA00023315"/>
    </source>
</evidence>
<feature type="domain" description="N-acetyltransferase" evidence="4">
    <location>
        <begin position="9"/>
        <end position="180"/>
    </location>
</feature>
<keyword evidence="2" id="KW-0012">Acyltransferase</keyword>
<dbReference type="InterPro" id="IPR016181">
    <property type="entry name" value="Acyl_CoA_acyltransferase"/>
</dbReference>
<dbReference type="EMBL" id="SACM01000003">
    <property type="protein sequence ID" value="RVT85087.1"/>
    <property type="molecule type" value="Genomic_DNA"/>
</dbReference>
<evidence type="ECO:0000256" key="1">
    <source>
        <dbReference type="ARBA" id="ARBA00022679"/>
    </source>
</evidence>
<dbReference type="Gene3D" id="3.40.630.30">
    <property type="match status" value="1"/>
</dbReference>
<protein>
    <submittedName>
        <fullName evidence="5">GNAT family N-acetyltransferase</fullName>
    </submittedName>
</protein>
<comment type="caution">
    <text evidence="5">The sequence shown here is derived from an EMBL/GenBank/DDBJ whole genome shotgun (WGS) entry which is preliminary data.</text>
</comment>
<reference evidence="5 6" key="1">
    <citation type="submission" date="2019-01" db="EMBL/GenBank/DDBJ databases">
        <authorList>
            <person name="Chen W.-M."/>
        </authorList>
    </citation>
    <scope>NUCLEOTIDE SEQUENCE [LARGE SCALE GENOMIC DNA]</scope>
    <source>
        <strain evidence="5 6">CCP-18</strain>
    </source>
</reference>
<evidence type="ECO:0000313" key="6">
    <source>
        <dbReference type="Proteomes" id="UP000288587"/>
    </source>
</evidence>
<evidence type="ECO:0000256" key="3">
    <source>
        <dbReference type="ARBA" id="ARBA00038502"/>
    </source>
</evidence>
<dbReference type="SUPFAM" id="SSF55729">
    <property type="entry name" value="Acyl-CoA N-acyltransferases (Nat)"/>
    <property type="match status" value="1"/>
</dbReference>
<gene>
    <name evidence="5" type="ORF">EOD73_11555</name>
</gene>
<name>A0A3S2XRD1_9BURK</name>
<proteinExistence type="inferred from homology"/>
<dbReference type="InterPro" id="IPR000182">
    <property type="entry name" value="GNAT_dom"/>
</dbReference>
<dbReference type="GO" id="GO:0008999">
    <property type="term" value="F:protein-N-terminal-alanine acetyltransferase activity"/>
    <property type="evidence" value="ECO:0007669"/>
    <property type="project" value="TreeGrafter"/>
</dbReference>
<keyword evidence="6" id="KW-1185">Reference proteome</keyword>
<dbReference type="AlphaFoldDB" id="A0A3S2XRD1"/>
<dbReference type="PROSITE" id="PS51186">
    <property type="entry name" value="GNAT"/>
    <property type="match status" value="1"/>
</dbReference>